<proteinExistence type="predicted"/>
<gene>
    <name evidence="2" type="ORF">PSNMU_V1.4_AUG-EV-PASAV3_0042600</name>
</gene>
<dbReference type="Pfam" id="PF01933">
    <property type="entry name" value="CofD"/>
    <property type="match status" value="2"/>
</dbReference>
<dbReference type="GO" id="GO:0043743">
    <property type="term" value="F:LPPG:FO 2-phospho-L-lactate transferase activity"/>
    <property type="evidence" value="ECO:0007669"/>
    <property type="project" value="InterPro"/>
</dbReference>
<dbReference type="InterPro" id="IPR002882">
    <property type="entry name" value="CofD"/>
</dbReference>
<sequence length="526" mass="58613">MNNEKWEPLKQCNGSEHENASSKDSLSLGDRKRQQKERLRSSSFSDSLDDISSDEDKEDHRCRRLRRLGRSSPANSNETRAVAVTREVQIPDQIRVSRSLRVPEFGPKILFFSGGTAIKELSACLTNYTHNSIHLITPFDSGGSSAEIRRGFNMLSVGDIRNRLLALSDRNESTTRNNPQVIELFAHRLVKTEGLEAAENEYLSILDGKHPLIRAVELPMRSILQNHLRWFSDRMPNDFDLQGASIGNLIITGCFLEHNRDIVTAIFIVTKFLGVKGFCRPLTAANLHIRTLYADGREVVGQHLMNQAPKSPSTMTKSEKQLSSNDSLSNKIMRIDLVQELNPRSGAGRQESQSCHIDILSSDFVSSAADLICFPMGSFFGSIIVNLLPVGVGKAITERRCPKVYIPNTGFDPEMNGWTLVECVSLIINMVRADLRHNYNEKGEPENVVIPVDDILNFVLLDTTNCEYSVPVDKVAIEKLGVTVIDVTLVEDNKCNRVDNAKSHSNGKSKILNPVKVSEVLISLSS</sequence>
<evidence type="ECO:0000313" key="3">
    <source>
        <dbReference type="Proteomes" id="UP000291116"/>
    </source>
</evidence>
<dbReference type="InterPro" id="IPR027591">
    <property type="entry name" value="CofD-rel_GAK"/>
</dbReference>
<feature type="compositionally biased region" description="Acidic residues" evidence="1">
    <location>
        <begin position="47"/>
        <end position="57"/>
    </location>
</feature>
<reference evidence="2 3" key="1">
    <citation type="submission" date="2019-01" db="EMBL/GenBank/DDBJ databases">
        <authorList>
            <person name="Ferrante I. M."/>
        </authorList>
    </citation>
    <scope>NUCLEOTIDE SEQUENCE [LARGE SCALE GENOMIC DNA]</scope>
    <source>
        <strain evidence="2 3">B856</strain>
    </source>
</reference>
<name>A0A448Z5Y2_9STRA</name>
<dbReference type="EMBL" id="CAACVS010000126">
    <property type="protein sequence ID" value="VEU37441.1"/>
    <property type="molecule type" value="Genomic_DNA"/>
</dbReference>
<dbReference type="Proteomes" id="UP000291116">
    <property type="component" value="Unassembled WGS sequence"/>
</dbReference>
<dbReference type="PANTHER" id="PTHR31240">
    <property type="entry name" value="MATERNAL EFFECT EMBRYO ARREST 18"/>
    <property type="match status" value="1"/>
</dbReference>
<dbReference type="OrthoDB" id="10267139at2759"/>
<dbReference type="SUPFAM" id="SSF142338">
    <property type="entry name" value="CofD-like"/>
    <property type="match status" value="1"/>
</dbReference>
<evidence type="ECO:0000313" key="2">
    <source>
        <dbReference type="EMBL" id="VEU37441.1"/>
    </source>
</evidence>
<dbReference type="CDD" id="cd07187">
    <property type="entry name" value="YvcK_like"/>
    <property type="match status" value="1"/>
</dbReference>
<organism evidence="2 3">
    <name type="scientific">Pseudo-nitzschia multistriata</name>
    <dbReference type="NCBI Taxonomy" id="183589"/>
    <lineage>
        <taxon>Eukaryota</taxon>
        <taxon>Sar</taxon>
        <taxon>Stramenopiles</taxon>
        <taxon>Ochrophyta</taxon>
        <taxon>Bacillariophyta</taxon>
        <taxon>Bacillariophyceae</taxon>
        <taxon>Bacillariophycidae</taxon>
        <taxon>Bacillariales</taxon>
        <taxon>Bacillariaceae</taxon>
        <taxon>Pseudo-nitzschia</taxon>
    </lineage>
</organism>
<dbReference type="Gene3D" id="3.40.50.10680">
    <property type="entry name" value="CofD-like domains"/>
    <property type="match status" value="1"/>
</dbReference>
<dbReference type="InterPro" id="IPR038136">
    <property type="entry name" value="CofD-like_dom_sf"/>
</dbReference>
<evidence type="ECO:0000256" key="1">
    <source>
        <dbReference type="SAM" id="MobiDB-lite"/>
    </source>
</evidence>
<dbReference type="PANTHER" id="PTHR31240:SF0">
    <property type="entry name" value="MATERNAL EFFECT EMBRYO ARREST 18"/>
    <property type="match status" value="1"/>
</dbReference>
<accession>A0A448Z5Y2</accession>
<feature type="compositionally biased region" description="Basic and acidic residues" evidence="1">
    <location>
        <begin position="29"/>
        <end position="40"/>
    </location>
</feature>
<protein>
    <submittedName>
        <fullName evidence="2">Uncharacterized protein</fullName>
    </submittedName>
</protein>
<dbReference type="AlphaFoldDB" id="A0A448Z5Y2"/>
<feature type="region of interest" description="Disordered" evidence="1">
    <location>
        <begin position="1"/>
        <end position="80"/>
    </location>
</feature>
<dbReference type="NCBIfam" id="TIGR04357">
    <property type="entry name" value="CofD_rel_GAK"/>
    <property type="match status" value="1"/>
</dbReference>
<keyword evidence="3" id="KW-1185">Reference proteome</keyword>